<feature type="domain" description="N-acetyltransferase" evidence="1">
    <location>
        <begin position="3"/>
        <end position="159"/>
    </location>
</feature>
<organism evidence="2 3">
    <name type="scientific">Thermophilibacter immobilis</name>
    <dbReference type="NCBI Taxonomy" id="2779519"/>
    <lineage>
        <taxon>Bacteria</taxon>
        <taxon>Bacillati</taxon>
        <taxon>Actinomycetota</taxon>
        <taxon>Coriobacteriia</taxon>
        <taxon>Coriobacteriales</taxon>
        <taxon>Atopobiaceae</taxon>
        <taxon>Thermophilibacter</taxon>
    </lineage>
</organism>
<dbReference type="AlphaFoldDB" id="A0A7S7RU00"/>
<dbReference type="Pfam" id="PF00583">
    <property type="entry name" value="Acetyltransf_1"/>
    <property type="match status" value="1"/>
</dbReference>
<dbReference type="InterPro" id="IPR025685">
    <property type="entry name" value="YoaP-like_dom"/>
</dbReference>
<dbReference type="Proteomes" id="UP000593735">
    <property type="component" value="Chromosome"/>
</dbReference>
<evidence type="ECO:0000313" key="3">
    <source>
        <dbReference type="Proteomes" id="UP000593735"/>
    </source>
</evidence>
<dbReference type="EMBL" id="CP063767">
    <property type="protein sequence ID" value="QOY59912.1"/>
    <property type="molecule type" value="Genomic_DNA"/>
</dbReference>
<dbReference type="Gene3D" id="3.40.630.30">
    <property type="match status" value="1"/>
</dbReference>
<name>A0A7S7RU00_9ACTN</name>
<keyword evidence="3" id="KW-1185">Reference proteome</keyword>
<evidence type="ECO:0000259" key="1">
    <source>
        <dbReference type="PROSITE" id="PS51186"/>
    </source>
</evidence>
<keyword evidence="2" id="KW-0808">Transferase</keyword>
<protein>
    <submittedName>
        <fullName evidence="2">GNAT family N-acetyltransferase</fullName>
    </submittedName>
</protein>
<accession>A0A7S7RU00</accession>
<dbReference type="KEGG" id="tio:INP52_05560"/>
<proteinExistence type="predicted"/>
<evidence type="ECO:0000313" key="2">
    <source>
        <dbReference type="EMBL" id="QOY59912.1"/>
    </source>
</evidence>
<dbReference type="GO" id="GO:0016747">
    <property type="term" value="F:acyltransferase activity, transferring groups other than amino-acyl groups"/>
    <property type="evidence" value="ECO:0007669"/>
    <property type="project" value="InterPro"/>
</dbReference>
<dbReference type="PROSITE" id="PS51186">
    <property type="entry name" value="GNAT"/>
    <property type="match status" value="1"/>
</dbReference>
<dbReference type="InterPro" id="IPR000182">
    <property type="entry name" value="GNAT_dom"/>
</dbReference>
<dbReference type="SUPFAM" id="SSF55729">
    <property type="entry name" value="Acyl-CoA N-acyltransferases (Nat)"/>
    <property type="match status" value="1"/>
</dbReference>
<sequence>MADEFLDLTADNLANEHLCCIIRTRRPHPGVEAKRVWLADRLNEGHVFRKLDERAAVFIEYAPLESAWVPVMGDNYLYLYCLWVLGSSYRGRGYGSRLMESCLADAEEQGRSGVCMLGARRQKAWLSDQRFARGHGFATVDETETGYELLAYSLDGTVPRFSPAAKVGTIASEDLTVYYDDQCPYIHQSIELVRARCAAARAPVALVHVETLEQSKALPCPFNNYAVFYRGRLETVNLLDSRSLDRLIGAS</sequence>
<dbReference type="RefSeq" id="WP_194369796.1">
    <property type="nucleotide sequence ID" value="NZ_CP063767.1"/>
</dbReference>
<dbReference type="CDD" id="cd04301">
    <property type="entry name" value="NAT_SF"/>
    <property type="match status" value="1"/>
</dbReference>
<dbReference type="InterPro" id="IPR016181">
    <property type="entry name" value="Acyl_CoA_acyltransferase"/>
</dbReference>
<dbReference type="Pfam" id="PF14268">
    <property type="entry name" value="YoaP"/>
    <property type="match status" value="1"/>
</dbReference>
<gene>
    <name evidence="2" type="ORF">INP52_05560</name>
</gene>
<reference evidence="2 3" key="1">
    <citation type="submission" date="2020-10" db="EMBL/GenBank/DDBJ databases">
        <title>Olsenella immobilis sp.nov., isolated from the mud in a fermentation cellar used for the production of Chinese strong-flavoured liquor.</title>
        <authorList>
            <person name="Lu L."/>
        </authorList>
    </citation>
    <scope>NUCLEOTIDE SEQUENCE [LARGE SCALE GENOMIC DNA]</scope>
    <source>
        <strain evidence="2 3">LZLJ-2</strain>
    </source>
</reference>